<dbReference type="EMBL" id="OIVN01003787">
    <property type="protein sequence ID" value="SPD13584.1"/>
    <property type="molecule type" value="Genomic_DNA"/>
</dbReference>
<accession>A0A2N9HPJ5</accession>
<keyword evidence="2" id="KW-0472">Membrane</keyword>
<feature type="region of interest" description="Disordered" evidence="1">
    <location>
        <begin position="75"/>
        <end position="95"/>
    </location>
</feature>
<dbReference type="EMBL" id="OIVN01000604">
    <property type="protein sequence ID" value="SPC82870.1"/>
    <property type="molecule type" value="Genomic_DNA"/>
</dbReference>
<feature type="transmembrane region" description="Helical" evidence="2">
    <location>
        <begin position="27"/>
        <end position="47"/>
    </location>
</feature>
<evidence type="ECO:0000313" key="3">
    <source>
        <dbReference type="EMBL" id="SPC82870.1"/>
    </source>
</evidence>
<keyword evidence="2" id="KW-0812">Transmembrane</keyword>
<evidence type="ECO:0000256" key="2">
    <source>
        <dbReference type="SAM" id="Phobius"/>
    </source>
</evidence>
<proteinExistence type="predicted"/>
<feature type="compositionally biased region" description="Basic and acidic residues" evidence="1">
    <location>
        <begin position="75"/>
        <end position="89"/>
    </location>
</feature>
<protein>
    <submittedName>
        <fullName evidence="4">Uncharacterized protein</fullName>
    </submittedName>
</protein>
<evidence type="ECO:0000256" key="1">
    <source>
        <dbReference type="SAM" id="MobiDB-lite"/>
    </source>
</evidence>
<organism evidence="4">
    <name type="scientific">Fagus sylvatica</name>
    <name type="common">Beechnut</name>
    <dbReference type="NCBI Taxonomy" id="28930"/>
    <lineage>
        <taxon>Eukaryota</taxon>
        <taxon>Viridiplantae</taxon>
        <taxon>Streptophyta</taxon>
        <taxon>Embryophyta</taxon>
        <taxon>Tracheophyta</taxon>
        <taxon>Spermatophyta</taxon>
        <taxon>Magnoliopsida</taxon>
        <taxon>eudicotyledons</taxon>
        <taxon>Gunneridae</taxon>
        <taxon>Pentapetalae</taxon>
        <taxon>rosids</taxon>
        <taxon>fabids</taxon>
        <taxon>Fagales</taxon>
        <taxon>Fagaceae</taxon>
        <taxon>Fagus</taxon>
    </lineage>
</organism>
<gene>
    <name evidence="3" type="ORF">FSB_LOCUS10752</name>
    <name evidence="4" type="ORF">FSB_LOCUS41466</name>
</gene>
<sequence length="129" mass="13914">MDCSSLSCSALSLLSHSFIYSEPRIAALFLTSLSSGSSIVISLRWVWVAILGQTGPKETIEAGMKPLRLNEALEAKGDHGGQDETVEAKRGRHKAKRGIGDLNEAIEVGMRPLRPNRGLGGQTWPCRLG</sequence>
<keyword evidence="2" id="KW-1133">Transmembrane helix</keyword>
<reference evidence="4" key="1">
    <citation type="submission" date="2018-02" db="EMBL/GenBank/DDBJ databases">
        <authorList>
            <person name="Cohen D.B."/>
            <person name="Kent A.D."/>
        </authorList>
    </citation>
    <scope>NUCLEOTIDE SEQUENCE</scope>
</reference>
<dbReference type="AlphaFoldDB" id="A0A2N9HPJ5"/>
<evidence type="ECO:0000313" key="4">
    <source>
        <dbReference type="EMBL" id="SPD13584.1"/>
    </source>
</evidence>
<name>A0A2N9HPJ5_FAGSY</name>